<proteinExistence type="inferred from homology"/>
<dbReference type="InterPro" id="IPR002347">
    <property type="entry name" value="SDR_fam"/>
</dbReference>
<accession>A0ABY4AN22</accession>
<dbReference type="PROSITE" id="PS00061">
    <property type="entry name" value="ADH_SHORT"/>
    <property type="match status" value="1"/>
</dbReference>
<comment type="similarity">
    <text evidence="1">Belongs to the short-chain dehydrogenases/reductases (SDR) family.</text>
</comment>
<dbReference type="InterPro" id="IPR020904">
    <property type="entry name" value="Sc_DH/Rdtase_CS"/>
</dbReference>
<keyword evidence="5" id="KW-1185">Reference proteome</keyword>
<dbReference type="Pfam" id="PF13561">
    <property type="entry name" value="adh_short_C2"/>
    <property type="match status" value="1"/>
</dbReference>
<dbReference type="SUPFAM" id="SSF51735">
    <property type="entry name" value="NAD(P)-binding Rossmann-fold domains"/>
    <property type="match status" value="1"/>
</dbReference>
<dbReference type="PRINTS" id="PR00080">
    <property type="entry name" value="SDRFAMILY"/>
</dbReference>
<gene>
    <name evidence="4" type="ORF">DHf2319_11060</name>
</gene>
<protein>
    <submittedName>
        <fullName evidence="4">SDR family oxidoreductase</fullName>
    </submittedName>
</protein>
<name>A0ABY4AN22_9BURK</name>
<dbReference type="Proteomes" id="UP000831607">
    <property type="component" value="Chromosome"/>
</dbReference>
<dbReference type="InterPro" id="IPR057326">
    <property type="entry name" value="KR_dom"/>
</dbReference>
<evidence type="ECO:0000259" key="3">
    <source>
        <dbReference type="SMART" id="SM00822"/>
    </source>
</evidence>
<organism evidence="4 5">
    <name type="scientific">Orrella daihaiensis</name>
    <dbReference type="NCBI Taxonomy" id="2782176"/>
    <lineage>
        <taxon>Bacteria</taxon>
        <taxon>Pseudomonadati</taxon>
        <taxon>Pseudomonadota</taxon>
        <taxon>Betaproteobacteria</taxon>
        <taxon>Burkholderiales</taxon>
        <taxon>Alcaligenaceae</taxon>
        <taxon>Orrella</taxon>
    </lineage>
</organism>
<evidence type="ECO:0000313" key="4">
    <source>
        <dbReference type="EMBL" id="UOD51688.1"/>
    </source>
</evidence>
<dbReference type="PANTHER" id="PTHR42760">
    <property type="entry name" value="SHORT-CHAIN DEHYDROGENASES/REDUCTASES FAMILY MEMBER"/>
    <property type="match status" value="1"/>
</dbReference>
<dbReference type="Gene3D" id="3.40.50.720">
    <property type="entry name" value="NAD(P)-binding Rossmann-like Domain"/>
    <property type="match status" value="1"/>
</dbReference>
<evidence type="ECO:0000256" key="1">
    <source>
        <dbReference type="ARBA" id="ARBA00006484"/>
    </source>
</evidence>
<keyword evidence="2" id="KW-0560">Oxidoreductase</keyword>
<reference evidence="4 5" key="1">
    <citation type="submission" date="2020-11" db="EMBL/GenBank/DDBJ databases">
        <title>Algicoccus daihaiensis sp.nov., isolated from Daihai Lake in Inner Mongolia.</title>
        <authorList>
            <person name="Kai J."/>
        </authorList>
    </citation>
    <scope>NUCLEOTIDE SEQUENCE [LARGE SCALE GENOMIC DNA]</scope>
    <source>
        <strain evidence="5">f23</strain>
    </source>
</reference>
<dbReference type="PRINTS" id="PR00081">
    <property type="entry name" value="GDHRDH"/>
</dbReference>
<dbReference type="EMBL" id="CP063982">
    <property type="protein sequence ID" value="UOD51688.1"/>
    <property type="molecule type" value="Genomic_DNA"/>
</dbReference>
<evidence type="ECO:0000256" key="2">
    <source>
        <dbReference type="ARBA" id="ARBA00023002"/>
    </source>
</evidence>
<dbReference type="PANTHER" id="PTHR42760:SF133">
    <property type="entry name" value="3-OXOACYL-[ACYL-CARRIER-PROTEIN] REDUCTASE"/>
    <property type="match status" value="1"/>
</dbReference>
<sequence>MLMKAPEFRLDGKRALVTGGSRGIGLAAAFALANAGANVTIAARDKTGLDQACELLGRHGLVVSAMALDVTDPVAVSTAVPALGAIHVLVNNAGGNRPGLLRDMSANDMEAVLALNVTSSMLVSQAVIDGLVAAGQPGSIINLSSQYGHIGAPERALYSAAKHGVEGYTKSLAWEVGRHGIRVNTIAPSMIETDMTKARLAEPGVREMFASKSALDRIGQPADLMGAIVFLASDASSYITGASIRVDGGTTAV</sequence>
<dbReference type="InterPro" id="IPR036291">
    <property type="entry name" value="NAD(P)-bd_dom_sf"/>
</dbReference>
<evidence type="ECO:0000313" key="5">
    <source>
        <dbReference type="Proteomes" id="UP000831607"/>
    </source>
</evidence>
<feature type="domain" description="Ketoreductase" evidence="3">
    <location>
        <begin position="13"/>
        <end position="189"/>
    </location>
</feature>
<dbReference type="SMART" id="SM00822">
    <property type="entry name" value="PKS_KR"/>
    <property type="match status" value="1"/>
</dbReference>